<accession>A0ABY7JTE6</accession>
<feature type="domain" description="Fatty acid desaturase" evidence="2">
    <location>
        <begin position="62"/>
        <end position="325"/>
    </location>
</feature>
<feature type="transmembrane region" description="Helical" evidence="1">
    <location>
        <begin position="227"/>
        <end position="246"/>
    </location>
</feature>
<name>A0ABY7JTE6_9ACTN</name>
<feature type="transmembrane region" description="Helical" evidence="1">
    <location>
        <begin position="165"/>
        <end position="182"/>
    </location>
</feature>
<keyword evidence="1" id="KW-0472">Membrane</keyword>
<dbReference type="InterPro" id="IPR012171">
    <property type="entry name" value="Fatty_acid_desaturase"/>
</dbReference>
<gene>
    <name evidence="3" type="ORF">M6B22_14995</name>
</gene>
<evidence type="ECO:0000313" key="4">
    <source>
        <dbReference type="Proteomes" id="UP001164693"/>
    </source>
</evidence>
<keyword evidence="4" id="KW-1185">Reference proteome</keyword>
<dbReference type="EMBL" id="CP097463">
    <property type="protein sequence ID" value="WAX55839.1"/>
    <property type="molecule type" value="Genomic_DNA"/>
</dbReference>
<dbReference type="CDD" id="cd03506">
    <property type="entry name" value="Delta6-FADS-like"/>
    <property type="match status" value="1"/>
</dbReference>
<feature type="transmembrane region" description="Helical" evidence="1">
    <location>
        <begin position="100"/>
        <end position="118"/>
    </location>
</feature>
<keyword evidence="1" id="KW-1133">Transmembrane helix</keyword>
<sequence length="353" mass="38828">MTLTVETRPADVRRGSEFAILSRQIRQAKLLDRRYGSYLLRIAVTLAAFAGAWATFVWLGQSWLQLIVAAALGVLFTQVAFLGHDGGHQQVWHSRRANDLLTIVAGNLLVGLSFAWWVDKHNRHHSHPNHEGQDPDIGDGVLAFTTDQIAARHRRLGRFIGRHQAALFFPLLLLEGLNLHVSSARHLTAAPVGRSGRYRTVEIVLLALHAVAYLAALVLVLTPAQAVAFFGVHQAVFGLYMGCSFAPNHKGMPTIKAGSKIDYLRRQVLTSRNVRGGWFTDLLLGGLNYQVEHHLFPSMPRANLRKAQAVVRAHCAAYAIPYTETSLFGSYAIVLRHLHALGAPLRSTAATAG</sequence>
<evidence type="ECO:0000259" key="2">
    <source>
        <dbReference type="Pfam" id="PF00487"/>
    </source>
</evidence>
<keyword evidence="1" id="KW-0812">Transmembrane</keyword>
<dbReference type="RefSeq" id="WP_269442362.1">
    <property type="nucleotide sequence ID" value="NZ_CP097463.1"/>
</dbReference>
<feature type="transmembrane region" description="Helical" evidence="1">
    <location>
        <begin position="38"/>
        <end position="56"/>
    </location>
</feature>
<dbReference type="InterPro" id="IPR005804">
    <property type="entry name" value="FA_desaturase_dom"/>
</dbReference>
<feature type="transmembrane region" description="Helical" evidence="1">
    <location>
        <begin position="62"/>
        <end position="80"/>
    </location>
</feature>
<dbReference type="PANTHER" id="PTHR19353">
    <property type="entry name" value="FATTY ACID DESATURASE 2"/>
    <property type="match status" value="1"/>
</dbReference>
<evidence type="ECO:0000313" key="3">
    <source>
        <dbReference type="EMBL" id="WAX55839.1"/>
    </source>
</evidence>
<organism evidence="3 4">
    <name type="scientific">Jatrophihabitans cynanchi</name>
    <dbReference type="NCBI Taxonomy" id="2944128"/>
    <lineage>
        <taxon>Bacteria</taxon>
        <taxon>Bacillati</taxon>
        <taxon>Actinomycetota</taxon>
        <taxon>Actinomycetes</taxon>
        <taxon>Jatrophihabitantales</taxon>
        <taxon>Jatrophihabitantaceae</taxon>
        <taxon>Jatrophihabitans</taxon>
    </lineage>
</organism>
<dbReference type="PANTHER" id="PTHR19353:SF19">
    <property type="entry name" value="DELTA(5) FATTY ACID DESATURASE C-RELATED"/>
    <property type="match status" value="1"/>
</dbReference>
<proteinExistence type="predicted"/>
<reference evidence="3" key="1">
    <citation type="submission" date="2022-05" db="EMBL/GenBank/DDBJ databases">
        <title>Jatrophihabitans sp. SB3-54 whole genome sequence.</title>
        <authorList>
            <person name="Suh M.K."/>
            <person name="Eom M.K."/>
            <person name="Kim J.S."/>
            <person name="Kim H.S."/>
            <person name="Do H.E."/>
            <person name="Shin Y.K."/>
            <person name="Lee J.-S."/>
        </authorList>
    </citation>
    <scope>NUCLEOTIDE SEQUENCE</scope>
    <source>
        <strain evidence="3">SB3-54</strain>
    </source>
</reference>
<dbReference type="PIRSF" id="PIRSF015921">
    <property type="entry name" value="FA_sphinglp_des"/>
    <property type="match status" value="1"/>
</dbReference>
<protein>
    <submittedName>
        <fullName evidence="3">Acyl-CoA desaturase</fullName>
    </submittedName>
</protein>
<evidence type="ECO:0000256" key="1">
    <source>
        <dbReference type="SAM" id="Phobius"/>
    </source>
</evidence>
<feature type="transmembrane region" description="Helical" evidence="1">
    <location>
        <begin position="203"/>
        <end position="221"/>
    </location>
</feature>
<dbReference type="Pfam" id="PF00487">
    <property type="entry name" value="FA_desaturase"/>
    <property type="match status" value="1"/>
</dbReference>
<dbReference type="Proteomes" id="UP001164693">
    <property type="component" value="Chromosome"/>
</dbReference>